<dbReference type="Gene3D" id="2.130.10.10">
    <property type="entry name" value="YVTN repeat-like/Quinoprotein amine dehydrogenase"/>
    <property type="match status" value="1"/>
</dbReference>
<dbReference type="InterPro" id="IPR011044">
    <property type="entry name" value="Quino_amine_DH_bsu"/>
</dbReference>
<dbReference type="EMBL" id="JBAKBE010000005">
    <property type="protein sequence ID" value="MEH0096729.1"/>
    <property type="molecule type" value="Genomic_DNA"/>
</dbReference>
<dbReference type="InterPro" id="IPR008311">
    <property type="entry name" value="UCP028101"/>
</dbReference>
<keyword evidence="2" id="KW-1185">Reference proteome</keyword>
<dbReference type="InterPro" id="IPR015943">
    <property type="entry name" value="WD40/YVTN_repeat-like_dom_sf"/>
</dbReference>
<dbReference type="SUPFAM" id="SSF50969">
    <property type="entry name" value="YVTN repeat-like/Quinoprotein amine dehydrogenase"/>
    <property type="match status" value="1"/>
</dbReference>
<proteinExistence type="predicted"/>
<dbReference type="PROSITE" id="PS51318">
    <property type="entry name" value="TAT"/>
    <property type="match status" value="1"/>
</dbReference>
<organism evidence="1 2">
    <name type="scientific">Pannonibacter anstelovis</name>
    <dbReference type="NCBI Taxonomy" id="3121537"/>
    <lineage>
        <taxon>Bacteria</taxon>
        <taxon>Pseudomonadati</taxon>
        <taxon>Pseudomonadota</taxon>
        <taxon>Alphaproteobacteria</taxon>
        <taxon>Hyphomicrobiales</taxon>
        <taxon>Stappiaceae</taxon>
        <taxon>Pannonibacter</taxon>
    </lineage>
</organism>
<gene>
    <name evidence="1" type="ORF">V6L76_10715</name>
</gene>
<evidence type="ECO:0000313" key="2">
    <source>
        <dbReference type="Proteomes" id="UP001380822"/>
    </source>
</evidence>
<sequence length="393" mass="41868">MRWTATDALVLNRRRFLAGLGLTTAAALMTLPVEAAVKLLGADLDEPLFASARRNSDGSHSVAILTADGRDVMDVPLPARGHGVALSPDGRKLAAFARRPGQFIMMIDRTGEIPPQLTEAEPGRHYYGHGVFSADGRLLYAVENAFGKVGEETQGRVGVYDASGSTLKRIGEFETHGVGPHDILLAEQGRVLVVANGGIDTHPVTGREMLNLDTMRPSIVYLDAASGELLAQHALPDDHHQLSLRHMALDGRGQVWVGGQFEGEKSRYPQLVVRLERDRPMELMPLKGDVLAQLDNYIGSVSVNASGDVVAMSCPRGGRILYMAADSGALLGLDSITDGCGLAAIDEHGFLVSDGNGGLSLADSPGTQAESLAFVPGVSWDNHMLALQSPELR</sequence>
<dbReference type="Pfam" id="PF07433">
    <property type="entry name" value="DUF1513"/>
    <property type="match status" value="1"/>
</dbReference>
<reference evidence="1 2" key="1">
    <citation type="submission" date="2024-02" db="EMBL/GenBank/DDBJ databases">
        <title>A new putative Pannonibacter species isolated from two cases of bloodstream infections in paediatric patients.</title>
        <authorList>
            <person name="Castellana S."/>
            <person name="De Laurentiis V."/>
            <person name="Grassi M."/>
            <person name="De Leonardis F."/>
            <person name="Mosca A."/>
            <person name="De Carlo C."/>
            <person name="Sparapano E."/>
            <person name="Ronga L."/>
            <person name="Santacroce L."/>
            <person name="Chironna M."/>
            <person name="De Robertis A."/>
            <person name="Bianco A."/>
            <person name="Del Sambro L."/>
            <person name="Capozzi L."/>
            <person name="Parisi A."/>
        </authorList>
    </citation>
    <scope>NUCLEOTIDE SEQUENCE [LARGE SCALE GENOMIC DNA]</scope>
    <source>
        <strain evidence="1 2">Pt2</strain>
    </source>
</reference>
<protein>
    <submittedName>
        <fullName evidence="1">DUF1513 domain-containing protein</fullName>
    </submittedName>
</protein>
<accession>A0ABU7ZNB7</accession>
<comment type="caution">
    <text evidence="1">The sequence shown here is derived from an EMBL/GenBank/DDBJ whole genome shotgun (WGS) entry which is preliminary data.</text>
</comment>
<dbReference type="RefSeq" id="WP_334251767.1">
    <property type="nucleotide sequence ID" value="NZ_JBAKBE010000005.1"/>
</dbReference>
<dbReference type="InterPro" id="IPR006311">
    <property type="entry name" value="TAT_signal"/>
</dbReference>
<dbReference type="Proteomes" id="UP001380822">
    <property type="component" value="Unassembled WGS sequence"/>
</dbReference>
<name>A0ABU7ZNB7_9HYPH</name>
<dbReference type="PIRSF" id="PIRSF028101">
    <property type="entry name" value="UCP028101"/>
    <property type="match status" value="1"/>
</dbReference>
<evidence type="ECO:0000313" key="1">
    <source>
        <dbReference type="EMBL" id="MEH0096729.1"/>
    </source>
</evidence>